<accession>A0A2W5N1T0</accession>
<dbReference type="Gene3D" id="3.40.50.1980">
    <property type="entry name" value="Nitrogenase molybdenum iron protein domain"/>
    <property type="match status" value="2"/>
</dbReference>
<dbReference type="SUPFAM" id="SSF53807">
    <property type="entry name" value="Helical backbone' metal receptor"/>
    <property type="match status" value="1"/>
</dbReference>
<proteinExistence type="inferred from homology"/>
<evidence type="ECO:0000256" key="4">
    <source>
        <dbReference type="ARBA" id="ARBA00022496"/>
    </source>
</evidence>
<comment type="subcellular location">
    <subcellularLocation>
        <location evidence="1">Cell envelope</location>
    </subcellularLocation>
</comment>
<evidence type="ECO:0000313" key="8">
    <source>
        <dbReference type="EMBL" id="PZQ47034.1"/>
    </source>
</evidence>
<feature type="chain" id="PRO_5016060187" evidence="6">
    <location>
        <begin position="23"/>
        <end position="310"/>
    </location>
</feature>
<evidence type="ECO:0000259" key="7">
    <source>
        <dbReference type="PROSITE" id="PS50983"/>
    </source>
</evidence>
<feature type="domain" description="Fe/B12 periplasmic-binding" evidence="7">
    <location>
        <begin position="45"/>
        <end position="310"/>
    </location>
</feature>
<name>A0A2W5N1T0_RHOSU</name>
<gene>
    <name evidence="8" type="ORF">DI556_18785</name>
</gene>
<reference evidence="8 9" key="1">
    <citation type="submission" date="2017-08" db="EMBL/GenBank/DDBJ databases">
        <title>Infants hospitalized years apart are colonized by the same room-sourced microbial strains.</title>
        <authorList>
            <person name="Brooks B."/>
            <person name="Olm M.R."/>
            <person name="Firek B.A."/>
            <person name="Baker R."/>
            <person name="Thomas B.C."/>
            <person name="Morowitz M.J."/>
            <person name="Banfield J.F."/>
        </authorList>
    </citation>
    <scope>NUCLEOTIDE SEQUENCE [LARGE SCALE GENOMIC DNA]</scope>
    <source>
        <strain evidence="8">S2_005_002_R2_34</strain>
    </source>
</reference>
<keyword evidence="4" id="KW-0410">Iron transport</keyword>
<dbReference type="GO" id="GO:0030288">
    <property type="term" value="C:outer membrane-bounded periplasmic space"/>
    <property type="evidence" value="ECO:0007669"/>
    <property type="project" value="TreeGrafter"/>
</dbReference>
<evidence type="ECO:0000256" key="3">
    <source>
        <dbReference type="ARBA" id="ARBA00022448"/>
    </source>
</evidence>
<evidence type="ECO:0000256" key="1">
    <source>
        <dbReference type="ARBA" id="ARBA00004196"/>
    </source>
</evidence>
<feature type="signal peptide" evidence="6">
    <location>
        <begin position="1"/>
        <end position="22"/>
    </location>
</feature>
<keyword evidence="4" id="KW-0408">Iron</keyword>
<comment type="similarity">
    <text evidence="2">Belongs to the bacterial solute-binding protein 8 family.</text>
</comment>
<evidence type="ECO:0000256" key="5">
    <source>
        <dbReference type="ARBA" id="ARBA00022729"/>
    </source>
</evidence>
<dbReference type="GO" id="GO:1901678">
    <property type="term" value="P:iron coordination entity transport"/>
    <property type="evidence" value="ECO:0007669"/>
    <property type="project" value="UniProtKB-ARBA"/>
</dbReference>
<dbReference type="AlphaFoldDB" id="A0A2W5N1T0"/>
<dbReference type="PANTHER" id="PTHR30532:SF25">
    <property type="entry name" value="IRON(III) DICITRATE-BINDING PERIPLASMIC PROTEIN"/>
    <property type="match status" value="1"/>
</dbReference>
<protein>
    <submittedName>
        <fullName evidence="8">Iron-siderophore ABC transporter substrate-binding protein</fullName>
    </submittedName>
</protein>
<organism evidence="8 9">
    <name type="scientific">Rhodovulum sulfidophilum</name>
    <name type="common">Rhodobacter sulfidophilus</name>
    <dbReference type="NCBI Taxonomy" id="35806"/>
    <lineage>
        <taxon>Bacteria</taxon>
        <taxon>Pseudomonadati</taxon>
        <taxon>Pseudomonadota</taxon>
        <taxon>Alphaproteobacteria</taxon>
        <taxon>Rhodobacterales</taxon>
        <taxon>Paracoccaceae</taxon>
        <taxon>Rhodovulum</taxon>
    </lineage>
</organism>
<evidence type="ECO:0000256" key="6">
    <source>
        <dbReference type="SAM" id="SignalP"/>
    </source>
</evidence>
<evidence type="ECO:0000256" key="2">
    <source>
        <dbReference type="ARBA" id="ARBA00008814"/>
    </source>
</evidence>
<keyword evidence="5 6" id="KW-0732">Signal</keyword>
<dbReference type="PROSITE" id="PS51257">
    <property type="entry name" value="PROKAR_LIPOPROTEIN"/>
    <property type="match status" value="1"/>
</dbReference>
<dbReference type="Pfam" id="PF01497">
    <property type="entry name" value="Peripla_BP_2"/>
    <property type="match status" value="1"/>
</dbReference>
<keyword evidence="3" id="KW-0813">Transport</keyword>
<dbReference type="InterPro" id="IPR051313">
    <property type="entry name" value="Bact_iron-sidero_bind"/>
</dbReference>
<dbReference type="PANTHER" id="PTHR30532">
    <property type="entry name" value="IRON III DICITRATE-BINDING PERIPLASMIC PROTEIN"/>
    <property type="match status" value="1"/>
</dbReference>
<dbReference type="InterPro" id="IPR002491">
    <property type="entry name" value="ABC_transptr_periplasmic_BD"/>
</dbReference>
<evidence type="ECO:0000313" key="9">
    <source>
        <dbReference type="Proteomes" id="UP000249185"/>
    </source>
</evidence>
<keyword evidence="4" id="KW-0406">Ion transport</keyword>
<dbReference type="EMBL" id="QFPW01000019">
    <property type="protein sequence ID" value="PZQ47034.1"/>
    <property type="molecule type" value="Genomic_DNA"/>
</dbReference>
<dbReference type="PROSITE" id="PS50983">
    <property type="entry name" value="FE_B12_PBP"/>
    <property type="match status" value="1"/>
</dbReference>
<sequence length="310" mass="33020">MRAVARAALAAFAVCAPGASLACDGRVIESASVFATPLCIPEAPKRVVVLDASFALGIGLDTGLPIVGAPLVRMSDADLRSRAEAAGVASIGGVDAPSVEAIVALRPDLIIGFPGDPGLAAAIYPLVAQVAPTLLYAGLDWRDFQFLLAGLTGRTDETAARFAEYDARLADVRARMPDTTVSILRITSWDFQVYLDGPTAYAPFEILREAGVRRGAYETTDDPALSMKRPDWEELAALDGEVLLYIVGGTNDSDKDGRLEEVLGDPLWRMLPAVAAGRAHRVDHGPWMEFNGLASANRVLDDLERYVIGQ</sequence>
<dbReference type="Proteomes" id="UP000249185">
    <property type="component" value="Unassembled WGS sequence"/>
</dbReference>
<comment type="caution">
    <text evidence="8">The sequence shown here is derived from an EMBL/GenBank/DDBJ whole genome shotgun (WGS) entry which is preliminary data.</text>
</comment>